<dbReference type="InterPro" id="IPR032710">
    <property type="entry name" value="NTF2-like_dom_sf"/>
</dbReference>
<dbReference type="SUPFAM" id="SSF54427">
    <property type="entry name" value="NTF2-like"/>
    <property type="match status" value="1"/>
</dbReference>
<keyword evidence="3" id="KW-1185">Reference proteome</keyword>
<proteinExistence type="predicted"/>
<feature type="domain" description="DUF4440" evidence="1">
    <location>
        <begin position="10"/>
        <end position="112"/>
    </location>
</feature>
<dbReference type="Proteomes" id="UP000318126">
    <property type="component" value="Unassembled WGS sequence"/>
</dbReference>
<dbReference type="InterPro" id="IPR027843">
    <property type="entry name" value="DUF4440"/>
</dbReference>
<gene>
    <name evidence="2" type="ORF">FN961_09645</name>
</gene>
<accession>A0A553JQA1</accession>
<dbReference type="AlphaFoldDB" id="A0A553JQA1"/>
<evidence type="ECO:0000313" key="2">
    <source>
        <dbReference type="EMBL" id="TRY14649.1"/>
    </source>
</evidence>
<reference evidence="3" key="1">
    <citation type="submission" date="2019-07" db="EMBL/GenBank/DDBJ databases">
        <title>Shewanella sp. YLB-08 draft genomic sequence.</title>
        <authorList>
            <person name="Yu L."/>
        </authorList>
    </citation>
    <scope>NUCLEOTIDE SEQUENCE [LARGE SCALE GENOMIC DNA]</scope>
    <source>
        <strain evidence="3">JCM 20706</strain>
    </source>
</reference>
<comment type="caution">
    <text evidence="2">The sequence shown here is derived from an EMBL/GenBank/DDBJ whole genome shotgun (WGS) entry which is preliminary data.</text>
</comment>
<sequence length="123" mass="14235">MLTGLKQQLIELELYLLKSEVRTSAKELSALIHDDFLEFGGSGIRFGKEEVLIRLPQVKCPEFSATDFELRMLAPDLAQLLYRATILKPNEFITRYSLRSSLWKEEDGRWQLIFHQGTPCEAF</sequence>
<dbReference type="Gene3D" id="3.10.450.50">
    <property type="match status" value="1"/>
</dbReference>
<evidence type="ECO:0000313" key="3">
    <source>
        <dbReference type="Proteomes" id="UP000318126"/>
    </source>
</evidence>
<evidence type="ECO:0000259" key="1">
    <source>
        <dbReference type="Pfam" id="PF14534"/>
    </source>
</evidence>
<dbReference type="OrthoDB" id="121974at2"/>
<dbReference type="RefSeq" id="WP_144039970.1">
    <property type="nucleotide sequence ID" value="NZ_BMPL01000007.1"/>
</dbReference>
<organism evidence="2 3">
    <name type="scientific">Shewanella hanedai</name>
    <name type="common">Alteromonas hanedai</name>
    <dbReference type="NCBI Taxonomy" id="25"/>
    <lineage>
        <taxon>Bacteria</taxon>
        <taxon>Pseudomonadati</taxon>
        <taxon>Pseudomonadota</taxon>
        <taxon>Gammaproteobacteria</taxon>
        <taxon>Alteromonadales</taxon>
        <taxon>Shewanellaceae</taxon>
        <taxon>Shewanella</taxon>
    </lineage>
</organism>
<protein>
    <submittedName>
        <fullName evidence="2">DUF4440 domain-containing protein</fullName>
    </submittedName>
</protein>
<dbReference type="EMBL" id="VKGK01000009">
    <property type="protein sequence ID" value="TRY14649.1"/>
    <property type="molecule type" value="Genomic_DNA"/>
</dbReference>
<name>A0A553JQA1_SHEHA</name>
<dbReference type="Pfam" id="PF14534">
    <property type="entry name" value="DUF4440"/>
    <property type="match status" value="1"/>
</dbReference>